<dbReference type="InterPro" id="IPR029026">
    <property type="entry name" value="tRNA_m1G_MTases_N"/>
</dbReference>
<dbReference type="CDD" id="cd18103">
    <property type="entry name" value="SpoU-like_RlmB"/>
    <property type="match status" value="1"/>
</dbReference>
<dbReference type="InterPro" id="IPR029028">
    <property type="entry name" value="Alpha/beta_knot_MTases"/>
</dbReference>
<feature type="domain" description="RNA 2-O ribose methyltransferase substrate binding" evidence="4">
    <location>
        <begin position="70"/>
        <end position="153"/>
    </location>
</feature>
<dbReference type="InterPro" id="IPR029064">
    <property type="entry name" value="Ribosomal_eL30-like_sf"/>
</dbReference>
<sequence length="312" mass="33513">MSAKSSKKRPKVKSQGKNPLFDPVKRAADASGRSASNAPRRGAPRRGAPARQNDDSQIKAAPKPPQGGYFLWGRHAVAAALVNPDRRIAALYVTDDSRDSFDEMWQTLAMDRQAELPDARPIERRRLDGIGGHDSEKVVHQGMAAAVWPLDAPHLDDFIADIADKPVRIIMLDQISDPRNVGAILRSARAFGCDAIITTQRHAPEENGALARTATGALEHIPIIRVVNLARAVESLQDHDITVAGLAGDGTMDVGALADFPRLAIMLGAEGPGLRRLSREHCDHLVRIDIAPDADSLNVSIAAAIALYAAKG</sequence>
<dbReference type="PANTHER" id="PTHR46429:SF1">
    <property type="entry name" value="23S RRNA (GUANOSINE-2'-O-)-METHYLTRANSFERASE RLMB"/>
    <property type="match status" value="1"/>
</dbReference>
<protein>
    <submittedName>
        <fullName evidence="5">RNA methyltransferase, TrmH family, group 3</fullName>
        <ecNumber evidence="5">2.1.1.-</ecNumber>
    </submittedName>
</protein>
<dbReference type="Proteomes" id="UP000007460">
    <property type="component" value="Chromosome"/>
</dbReference>
<keyword evidence="6" id="KW-1185">Reference proteome</keyword>
<gene>
    <name evidence="5" type="ordered locus">SAR116_2374</name>
</gene>
<dbReference type="HOGENOM" id="CLU_021322_0_2_5"/>
<dbReference type="GO" id="GO:0005829">
    <property type="term" value="C:cytosol"/>
    <property type="evidence" value="ECO:0007669"/>
    <property type="project" value="TreeGrafter"/>
</dbReference>
<evidence type="ECO:0000313" key="5">
    <source>
        <dbReference type="EMBL" id="ADE40617.1"/>
    </source>
</evidence>
<name>D5BPW5_PUNMI</name>
<dbReference type="InterPro" id="IPR013123">
    <property type="entry name" value="SpoU_subst-bd"/>
</dbReference>
<dbReference type="InterPro" id="IPR001537">
    <property type="entry name" value="SpoU_MeTrfase"/>
</dbReference>
<evidence type="ECO:0000259" key="4">
    <source>
        <dbReference type="SMART" id="SM00967"/>
    </source>
</evidence>
<organism evidence="5 6">
    <name type="scientific">Puniceispirillum marinum (strain IMCC1322)</name>
    <dbReference type="NCBI Taxonomy" id="488538"/>
    <lineage>
        <taxon>Bacteria</taxon>
        <taxon>Pseudomonadati</taxon>
        <taxon>Pseudomonadota</taxon>
        <taxon>Alphaproteobacteria</taxon>
        <taxon>Candidatus Puniceispirillales</taxon>
        <taxon>Candidatus Puniceispirillaceae</taxon>
        <taxon>Candidatus Puniceispirillum</taxon>
    </lineage>
</organism>
<keyword evidence="2 5" id="KW-0808">Transferase</keyword>
<dbReference type="AlphaFoldDB" id="D5BPW5"/>
<dbReference type="eggNOG" id="COG0566">
    <property type="taxonomic scope" value="Bacteria"/>
</dbReference>
<feature type="compositionally biased region" description="Low complexity" evidence="3">
    <location>
        <begin position="30"/>
        <end position="51"/>
    </location>
</feature>
<dbReference type="InterPro" id="IPR004441">
    <property type="entry name" value="rRNA_MeTrfase_TrmH"/>
</dbReference>
<dbReference type="SUPFAM" id="SSF75217">
    <property type="entry name" value="alpha/beta knot"/>
    <property type="match status" value="1"/>
</dbReference>
<evidence type="ECO:0000256" key="1">
    <source>
        <dbReference type="ARBA" id="ARBA00022603"/>
    </source>
</evidence>
<feature type="region of interest" description="Disordered" evidence="3">
    <location>
        <begin position="1"/>
        <end position="64"/>
    </location>
</feature>
<dbReference type="EMBL" id="CP001751">
    <property type="protein sequence ID" value="ADE40617.1"/>
    <property type="molecule type" value="Genomic_DNA"/>
</dbReference>
<dbReference type="OrthoDB" id="9785673at2"/>
<reference evidence="5 6" key="1">
    <citation type="journal article" date="2010" name="J. Bacteriol.">
        <title>Complete genome sequence of "Candidatus Puniceispirillum marinum" IMCC1322, a representative of the SAR116 clade in the Alphaproteobacteria.</title>
        <authorList>
            <person name="Oh H.M."/>
            <person name="Kwon K.K."/>
            <person name="Kang I."/>
            <person name="Kang S.G."/>
            <person name="Lee J.H."/>
            <person name="Kim S.J."/>
            <person name="Cho J.C."/>
        </authorList>
    </citation>
    <scope>NUCLEOTIDE SEQUENCE [LARGE SCALE GENOMIC DNA]</scope>
    <source>
        <strain evidence="5 6">IMCC1322</strain>
    </source>
</reference>
<evidence type="ECO:0000313" key="6">
    <source>
        <dbReference type="Proteomes" id="UP000007460"/>
    </source>
</evidence>
<dbReference type="GO" id="GO:0006396">
    <property type="term" value="P:RNA processing"/>
    <property type="evidence" value="ECO:0007669"/>
    <property type="project" value="InterPro"/>
</dbReference>
<dbReference type="Gene3D" id="3.40.1280.10">
    <property type="match status" value="1"/>
</dbReference>
<accession>D5BPW5</accession>
<evidence type="ECO:0000256" key="3">
    <source>
        <dbReference type="SAM" id="MobiDB-lite"/>
    </source>
</evidence>
<keyword evidence="1 5" id="KW-0489">Methyltransferase</keyword>
<dbReference type="PANTHER" id="PTHR46429">
    <property type="entry name" value="23S RRNA (GUANOSINE-2'-O-)-METHYLTRANSFERASE RLMB"/>
    <property type="match status" value="1"/>
</dbReference>
<dbReference type="NCBIfam" id="TIGR00186">
    <property type="entry name" value="rRNA_methyl_3"/>
    <property type="match status" value="1"/>
</dbReference>
<dbReference type="Gene3D" id="3.30.1330.30">
    <property type="match status" value="1"/>
</dbReference>
<dbReference type="GO" id="GO:0003723">
    <property type="term" value="F:RNA binding"/>
    <property type="evidence" value="ECO:0007669"/>
    <property type="project" value="InterPro"/>
</dbReference>
<dbReference type="GO" id="GO:0008173">
    <property type="term" value="F:RNA methyltransferase activity"/>
    <property type="evidence" value="ECO:0007669"/>
    <property type="project" value="InterPro"/>
</dbReference>
<dbReference type="STRING" id="488538.SAR116_2374"/>
<proteinExistence type="predicted"/>
<evidence type="ECO:0000256" key="2">
    <source>
        <dbReference type="ARBA" id="ARBA00022679"/>
    </source>
</evidence>
<feature type="compositionally biased region" description="Basic residues" evidence="3">
    <location>
        <begin position="1"/>
        <end position="14"/>
    </location>
</feature>
<dbReference type="SMART" id="SM00967">
    <property type="entry name" value="SpoU_sub_bind"/>
    <property type="match status" value="1"/>
</dbReference>
<dbReference type="SUPFAM" id="SSF55315">
    <property type="entry name" value="L30e-like"/>
    <property type="match status" value="1"/>
</dbReference>
<dbReference type="Pfam" id="PF00588">
    <property type="entry name" value="SpoU_methylase"/>
    <property type="match status" value="1"/>
</dbReference>
<dbReference type="EC" id="2.1.1.-" evidence="5"/>
<dbReference type="GO" id="GO:0032259">
    <property type="term" value="P:methylation"/>
    <property type="evidence" value="ECO:0007669"/>
    <property type="project" value="UniProtKB-KW"/>
</dbReference>
<dbReference type="RefSeq" id="WP_013047244.1">
    <property type="nucleotide sequence ID" value="NC_014010.1"/>
</dbReference>
<dbReference type="KEGG" id="apb:SAR116_2374"/>